<protein>
    <submittedName>
        <fullName evidence="1">Uncharacterized protein</fullName>
    </submittedName>
</protein>
<organism evidence="1 2">
    <name type="scientific">Nocardioides exalbidus</name>
    <dbReference type="NCBI Taxonomy" id="402596"/>
    <lineage>
        <taxon>Bacteria</taxon>
        <taxon>Bacillati</taxon>
        <taxon>Actinomycetota</taxon>
        <taxon>Actinomycetes</taxon>
        <taxon>Propionibacteriales</taxon>
        <taxon>Nocardioidaceae</taxon>
        <taxon>Nocardioides</taxon>
    </lineage>
</organism>
<sequence>MIAVGWVALGFSAIEDGDMWRGAVTVGLGALWGSMYLWPESAVSRFAQKPIFRRRKTEKLSGPGRG</sequence>
<keyword evidence="2" id="KW-1185">Reference proteome</keyword>
<dbReference type="OrthoDB" id="9958284at2"/>
<dbReference type="STRING" id="402596.SAMN04489844_4027"/>
<proteinExistence type="predicted"/>
<dbReference type="Proteomes" id="UP000198742">
    <property type="component" value="Unassembled WGS sequence"/>
</dbReference>
<dbReference type="EMBL" id="FNRT01000002">
    <property type="protein sequence ID" value="SED25568.1"/>
    <property type="molecule type" value="Genomic_DNA"/>
</dbReference>
<evidence type="ECO:0000313" key="2">
    <source>
        <dbReference type="Proteomes" id="UP000198742"/>
    </source>
</evidence>
<reference evidence="2" key="1">
    <citation type="submission" date="2016-10" db="EMBL/GenBank/DDBJ databases">
        <authorList>
            <person name="Varghese N."/>
            <person name="Submissions S."/>
        </authorList>
    </citation>
    <scope>NUCLEOTIDE SEQUENCE [LARGE SCALE GENOMIC DNA]</scope>
    <source>
        <strain evidence="2">DSM 22017</strain>
    </source>
</reference>
<accession>A0A1H4Z7I8</accession>
<evidence type="ECO:0000313" key="1">
    <source>
        <dbReference type="EMBL" id="SED25568.1"/>
    </source>
</evidence>
<dbReference type="RefSeq" id="WP_090971463.1">
    <property type="nucleotide sequence ID" value="NZ_FNRT01000002.1"/>
</dbReference>
<name>A0A1H4Z7I8_9ACTN</name>
<dbReference type="AlphaFoldDB" id="A0A1H4Z7I8"/>
<gene>
    <name evidence="1" type="ORF">SAMN04489844_4027</name>
</gene>